<gene>
    <name evidence="5" type="primary">LOC112688448</name>
</gene>
<feature type="transmembrane region" description="Helical" evidence="2">
    <location>
        <begin position="241"/>
        <end position="260"/>
    </location>
</feature>
<evidence type="ECO:0000256" key="1">
    <source>
        <dbReference type="SAM" id="MobiDB-lite"/>
    </source>
</evidence>
<dbReference type="Pfam" id="PF00188">
    <property type="entry name" value="CAP"/>
    <property type="match status" value="1"/>
</dbReference>
<evidence type="ECO:0000313" key="4">
    <source>
        <dbReference type="Proteomes" id="UP000694846"/>
    </source>
</evidence>
<keyword evidence="2" id="KW-1133">Transmembrane helix</keyword>
<evidence type="ECO:0000259" key="3">
    <source>
        <dbReference type="Pfam" id="PF00188"/>
    </source>
</evidence>
<evidence type="ECO:0000256" key="2">
    <source>
        <dbReference type="SAM" id="Phobius"/>
    </source>
</evidence>
<accession>A0A8B8G407</accession>
<evidence type="ECO:0000313" key="5">
    <source>
        <dbReference type="RefSeq" id="XP_025417410.1"/>
    </source>
</evidence>
<feature type="transmembrane region" description="Helical" evidence="2">
    <location>
        <begin position="395"/>
        <end position="419"/>
    </location>
</feature>
<sequence length="436" mass="50104">MNIRGAAGGSGGGNSPPDPGYSAALVDVGRKMLAMEGVQPAIRTGPSPVAHNGRYWTPDRRRENAETVRYIRCLVQTCETIKPWTAGNRGQASSSATPRAKITMDQLPRIMQKILGNKIRNNRDHKFVNNWTPSHFVNDCLFWHNFYRHFHRSSDLVLSAHLCEEAQNWANNLAHTETFAYQNKINYGQNLFCRKLTDRTVEIEGKDVVREWYSSSKVYKPRKNPRMYSANINSGNRRNSVIMYTCVCIVCLCVCVSMSFHATRLVKHERVGRRESVQPFGQDDRSGQLPSERQRERTVCQQRAHESIFLTCKQKKIRNNHETLRKTDRLGGYTNNTRSLVAGSFFIILYFFPLLVWRLNSVRTIMRKTILCFHLTDSTLLTAIFEILLDENQLQQYVCVDAFITIGCCLCGFTMMIFVSIFTRVNTKIDCWSPQF</sequence>
<keyword evidence="4" id="KW-1185">Reference proteome</keyword>
<feature type="region of interest" description="Disordered" evidence="1">
    <location>
        <begin position="276"/>
        <end position="295"/>
    </location>
</feature>
<proteinExistence type="predicted"/>
<dbReference type="InterPro" id="IPR014044">
    <property type="entry name" value="CAP_dom"/>
</dbReference>
<dbReference type="Gene3D" id="3.40.33.10">
    <property type="entry name" value="CAP"/>
    <property type="match status" value="1"/>
</dbReference>
<reference evidence="5" key="1">
    <citation type="submission" date="2025-08" db="UniProtKB">
        <authorList>
            <consortium name="RefSeq"/>
        </authorList>
    </citation>
    <scope>IDENTIFICATION</scope>
    <source>
        <tissue evidence="5">Whole body</tissue>
    </source>
</reference>
<dbReference type="GO" id="GO:0005576">
    <property type="term" value="C:extracellular region"/>
    <property type="evidence" value="ECO:0007669"/>
    <property type="project" value="UniProtKB-SubCell"/>
</dbReference>
<feature type="transmembrane region" description="Helical" evidence="2">
    <location>
        <begin position="339"/>
        <end position="357"/>
    </location>
</feature>
<feature type="domain" description="SCP" evidence="3">
    <location>
        <begin position="144"/>
        <end position="243"/>
    </location>
</feature>
<feature type="transmembrane region" description="Helical" evidence="2">
    <location>
        <begin position="369"/>
        <end position="389"/>
    </location>
</feature>
<dbReference type="AlphaFoldDB" id="A0A8B8G407"/>
<name>A0A8B8G407_9HEMI</name>
<dbReference type="GeneID" id="112688448"/>
<dbReference type="OrthoDB" id="337038at2759"/>
<feature type="compositionally biased region" description="Gly residues" evidence="1">
    <location>
        <begin position="1"/>
        <end position="14"/>
    </location>
</feature>
<keyword evidence="2" id="KW-0472">Membrane</keyword>
<dbReference type="Proteomes" id="UP000694846">
    <property type="component" value="Unplaced"/>
</dbReference>
<dbReference type="InterPro" id="IPR035940">
    <property type="entry name" value="CAP_sf"/>
</dbReference>
<keyword evidence="2" id="KW-0812">Transmembrane</keyword>
<feature type="region of interest" description="Disordered" evidence="1">
    <location>
        <begin position="1"/>
        <end position="22"/>
    </location>
</feature>
<dbReference type="SUPFAM" id="SSF55797">
    <property type="entry name" value="PR-1-like"/>
    <property type="match status" value="1"/>
</dbReference>
<protein>
    <submittedName>
        <fullName evidence="5">Uncharacterized protein LOC112688448 isoform X1</fullName>
    </submittedName>
</protein>
<dbReference type="RefSeq" id="XP_025417410.1">
    <property type="nucleotide sequence ID" value="XM_025561625.1"/>
</dbReference>
<organism evidence="4 5">
    <name type="scientific">Sipha flava</name>
    <name type="common">yellow sugarcane aphid</name>
    <dbReference type="NCBI Taxonomy" id="143950"/>
    <lineage>
        <taxon>Eukaryota</taxon>
        <taxon>Metazoa</taxon>
        <taxon>Ecdysozoa</taxon>
        <taxon>Arthropoda</taxon>
        <taxon>Hexapoda</taxon>
        <taxon>Insecta</taxon>
        <taxon>Pterygota</taxon>
        <taxon>Neoptera</taxon>
        <taxon>Paraneoptera</taxon>
        <taxon>Hemiptera</taxon>
        <taxon>Sternorrhyncha</taxon>
        <taxon>Aphidomorpha</taxon>
        <taxon>Aphidoidea</taxon>
        <taxon>Aphididae</taxon>
        <taxon>Sipha</taxon>
    </lineage>
</organism>